<dbReference type="SUPFAM" id="SSF100950">
    <property type="entry name" value="NagB/RpiA/CoA transferase-like"/>
    <property type="match status" value="1"/>
</dbReference>
<evidence type="ECO:0000313" key="5">
    <source>
        <dbReference type="EMBL" id="RGR71209.1"/>
    </source>
</evidence>
<dbReference type="InterPro" id="IPR037171">
    <property type="entry name" value="NagB/RpiA_transferase-like"/>
</dbReference>
<dbReference type="Pfam" id="PF00455">
    <property type="entry name" value="DeoRC"/>
    <property type="match status" value="1"/>
</dbReference>
<dbReference type="Proteomes" id="UP000284178">
    <property type="component" value="Unassembled WGS sequence"/>
</dbReference>
<evidence type="ECO:0000256" key="2">
    <source>
        <dbReference type="ARBA" id="ARBA00023125"/>
    </source>
</evidence>
<dbReference type="AlphaFoldDB" id="A0A412FSZ3"/>
<evidence type="ECO:0000256" key="1">
    <source>
        <dbReference type="ARBA" id="ARBA00023015"/>
    </source>
</evidence>
<dbReference type="PRINTS" id="PR00037">
    <property type="entry name" value="HTHLACR"/>
</dbReference>
<keyword evidence="3" id="KW-0804">Transcription</keyword>
<dbReference type="Gene3D" id="3.40.50.1360">
    <property type="match status" value="1"/>
</dbReference>
<dbReference type="SUPFAM" id="SSF46785">
    <property type="entry name" value="Winged helix' DNA-binding domain"/>
    <property type="match status" value="1"/>
</dbReference>
<dbReference type="SMART" id="SM00420">
    <property type="entry name" value="HTH_DEOR"/>
    <property type="match status" value="1"/>
</dbReference>
<dbReference type="PROSITE" id="PS00894">
    <property type="entry name" value="HTH_DEOR_1"/>
    <property type="match status" value="1"/>
</dbReference>
<dbReference type="EMBL" id="QRUP01000018">
    <property type="protein sequence ID" value="RGR71209.1"/>
    <property type="molecule type" value="Genomic_DNA"/>
</dbReference>
<keyword evidence="6" id="KW-1185">Reference proteome</keyword>
<dbReference type="PROSITE" id="PS51000">
    <property type="entry name" value="HTH_DEOR_2"/>
    <property type="match status" value="1"/>
</dbReference>
<dbReference type="InterPro" id="IPR036390">
    <property type="entry name" value="WH_DNA-bd_sf"/>
</dbReference>
<dbReference type="GeneID" id="83016350"/>
<dbReference type="InterPro" id="IPR014036">
    <property type="entry name" value="DeoR-like_C"/>
</dbReference>
<keyword evidence="2" id="KW-0238">DNA-binding</keyword>
<organism evidence="5 6">
    <name type="scientific">Holdemania filiformis</name>
    <dbReference type="NCBI Taxonomy" id="61171"/>
    <lineage>
        <taxon>Bacteria</taxon>
        <taxon>Bacillati</taxon>
        <taxon>Bacillota</taxon>
        <taxon>Erysipelotrichia</taxon>
        <taxon>Erysipelotrichales</taxon>
        <taxon>Erysipelotrichaceae</taxon>
        <taxon>Holdemania</taxon>
    </lineage>
</organism>
<proteinExistence type="predicted"/>
<dbReference type="RefSeq" id="WP_117895622.1">
    <property type="nucleotide sequence ID" value="NZ_CABJCV010000018.1"/>
</dbReference>
<name>A0A412FSZ3_9FIRM</name>
<evidence type="ECO:0000313" key="6">
    <source>
        <dbReference type="Proteomes" id="UP000284178"/>
    </source>
</evidence>
<accession>A0A412FSZ3</accession>
<dbReference type="InterPro" id="IPR001034">
    <property type="entry name" value="DeoR_HTH"/>
</dbReference>
<dbReference type="InterPro" id="IPR050313">
    <property type="entry name" value="Carb_Metab_HTH_regulators"/>
</dbReference>
<reference evidence="5 6" key="1">
    <citation type="submission" date="2018-08" db="EMBL/GenBank/DDBJ databases">
        <title>A genome reference for cultivated species of the human gut microbiota.</title>
        <authorList>
            <person name="Zou Y."/>
            <person name="Xue W."/>
            <person name="Luo G."/>
        </authorList>
    </citation>
    <scope>NUCLEOTIDE SEQUENCE [LARGE SCALE GENOMIC DNA]</scope>
    <source>
        <strain evidence="5 6">AF24-29</strain>
    </source>
</reference>
<gene>
    <name evidence="5" type="ORF">DWY25_13190</name>
</gene>
<sequence>MKYNRLNEIELYLSQKQYASIDDLLEKFNISLQTLRRDLKELQGRGVITKVYGGVLFKRVHETKVDVSMPAVHSTINIEEKIKIGELAASLVENNDIIFIDSGSTAHYIVDFLADKENITIVSHSLDVLNAVSKYPSIHCLALGGAYHHESRSYYVDTDTMRYLFNKSFIATVGLSLPRGLTNMNFYEAAVKTKVIGNSIKNYVLCDHTKFNVTAFNNFASLEKIEGVITDECPPDNYLNYFKRNNIQLFY</sequence>
<feature type="domain" description="HTH deoR-type" evidence="4">
    <location>
        <begin position="2"/>
        <end position="57"/>
    </location>
</feature>
<dbReference type="Pfam" id="PF08220">
    <property type="entry name" value="HTH_DeoR"/>
    <property type="match status" value="1"/>
</dbReference>
<dbReference type="InterPro" id="IPR018356">
    <property type="entry name" value="Tscrpt_reg_HTH_DeoR_CS"/>
</dbReference>
<keyword evidence="1" id="KW-0805">Transcription regulation</keyword>
<dbReference type="PANTHER" id="PTHR30363:SF60">
    <property type="entry name" value="HTH-TYPE TRANSCRIPTIONAL REGULATOR IOLR"/>
    <property type="match status" value="1"/>
</dbReference>
<dbReference type="PANTHER" id="PTHR30363">
    <property type="entry name" value="HTH-TYPE TRANSCRIPTIONAL REGULATOR SRLR-RELATED"/>
    <property type="match status" value="1"/>
</dbReference>
<evidence type="ECO:0000256" key="3">
    <source>
        <dbReference type="ARBA" id="ARBA00023163"/>
    </source>
</evidence>
<dbReference type="GO" id="GO:0003677">
    <property type="term" value="F:DNA binding"/>
    <property type="evidence" value="ECO:0007669"/>
    <property type="project" value="UniProtKB-KW"/>
</dbReference>
<evidence type="ECO:0000259" key="4">
    <source>
        <dbReference type="PROSITE" id="PS51000"/>
    </source>
</evidence>
<dbReference type="SMART" id="SM01134">
    <property type="entry name" value="DeoRC"/>
    <property type="match status" value="1"/>
</dbReference>
<comment type="caution">
    <text evidence="5">The sequence shown here is derived from an EMBL/GenBank/DDBJ whole genome shotgun (WGS) entry which is preliminary data.</text>
</comment>
<dbReference type="InterPro" id="IPR036388">
    <property type="entry name" value="WH-like_DNA-bd_sf"/>
</dbReference>
<dbReference type="GO" id="GO:0003700">
    <property type="term" value="F:DNA-binding transcription factor activity"/>
    <property type="evidence" value="ECO:0007669"/>
    <property type="project" value="InterPro"/>
</dbReference>
<protein>
    <submittedName>
        <fullName evidence="5">DeoR/GlpR transcriptional regulator</fullName>
    </submittedName>
</protein>
<dbReference type="Gene3D" id="1.10.10.10">
    <property type="entry name" value="Winged helix-like DNA-binding domain superfamily/Winged helix DNA-binding domain"/>
    <property type="match status" value="1"/>
</dbReference>